<dbReference type="EMBL" id="FO203503">
    <property type="protein sequence ID" value="CCK79548.1"/>
    <property type="molecule type" value="Genomic_DNA"/>
</dbReference>
<proteinExistence type="predicted"/>
<keyword evidence="1" id="KW-0812">Transmembrane</keyword>
<feature type="transmembrane region" description="Helical" evidence="1">
    <location>
        <begin position="336"/>
        <end position="354"/>
    </location>
</feature>
<dbReference type="KEGG" id="dto:TOL2_C13850"/>
<keyword evidence="1" id="KW-0472">Membrane</keyword>
<dbReference type="STRING" id="651182.TOL2_C13850"/>
<dbReference type="OrthoDB" id="5431056at2"/>
<name>K0NIG0_DESTT</name>
<accession>K0NIG0</accession>
<dbReference type="HOGENOM" id="CLU_549499_0_0_7"/>
<dbReference type="Pfam" id="PF05137">
    <property type="entry name" value="PilN"/>
    <property type="match status" value="1"/>
</dbReference>
<dbReference type="InterPro" id="IPR005883">
    <property type="entry name" value="PilM"/>
</dbReference>
<dbReference type="InterPro" id="IPR043129">
    <property type="entry name" value="ATPase_NBD"/>
</dbReference>
<reference evidence="2 3" key="1">
    <citation type="journal article" date="2013" name="Environ. Microbiol.">
        <title>Complete genome, catabolic sub-proteomes and key-metabolites of Desulfobacula toluolica Tol2, a marine, aromatic compound-degrading, sulfate-reducing bacterium.</title>
        <authorList>
            <person name="Wohlbrand L."/>
            <person name="Jacob J.H."/>
            <person name="Kube M."/>
            <person name="Mussmann M."/>
            <person name="Jarling R."/>
            <person name="Beck A."/>
            <person name="Amann R."/>
            <person name="Wilkes H."/>
            <person name="Reinhardt R."/>
            <person name="Rabus R."/>
        </authorList>
    </citation>
    <scope>NUCLEOTIDE SEQUENCE [LARGE SCALE GENOMIC DNA]</scope>
    <source>
        <strain evidence="3">DSM 7467 / Tol2</strain>
    </source>
</reference>
<gene>
    <name evidence="2" type="ordered locus">TOL2_C13850</name>
</gene>
<evidence type="ECO:0000313" key="2">
    <source>
        <dbReference type="EMBL" id="CCK79548.1"/>
    </source>
</evidence>
<keyword evidence="1" id="KW-1133">Transmembrane helix</keyword>
<dbReference type="Gene3D" id="3.30.1490.300">
    <property type="match status" value="1"/>
</dbReference>
<dbReference type="RefSeq" id="WP_014956895.1">
    <property type="nucleotide sequence ID" value="NC_018645.1"/>
</dbReference>
<evidence type="ECO:0000313" key="3">
    <source>
        <dbReference type="Proteomes" id="UP000007347"/>
    </source>
</evidence>
<dbReference type="InterPro" id="IPR007813">
    <property type="entry name" value="PilN"/>
</dbReference>
<evidence type="ECO:0000256" key="1">
    <source>
        <dbReference type="SAM" id="Phobius"/>
    </source>
</evidence>
<keyword evidence="3" id="KW-1185">Reference proteome</keyword>
<dbReference type="Pfam" id="PF11104">
    <property type="entry name" value="PilM_2"/>
    <property type="match status" value="1"/>
</dbReference>
<protein>
    <submittedName>
        <fullName evidence="2">Putative general secrestion pathway protein L</fullName>
    </submittedName>
</protein>
<dbReference type="Proteomes" id="UP000007347">
    <property type="component" value="Chromosome"/>
</dbReference>
<dbReference type="AlphaFoldDB" id="K0NIG0"/>
<sequence>MSSRVLTIDIQQNQIVSVLLSHGLKGIRVVEAACITIAQNTNGQNTNGQNTNGAPPFQAVKDALNQILIKMNTRYDRCIISIPGICFFFRTIDLPFKNRKKNSRIFSFELERYLPWPVEEIEADFCMLHKNFNSSMDTNMAGVAGIQNSCLEPFKNLFDQCGVHPDVITVGSGYAAAFVYAGTADLPDFYCFIHAEPLMASIHLVRFGEIAFSRAFLLDSGHPVGSVKTNLIHTFLSFNESIGNQLELKDIIISGTASFLKELCGDIEKEMAVPVHEFDLFKLEKLSFVSGQFSDSHTNFYQNAIAMGINEIKGAEIFNFSRQVSNFTLFYQENKFNITAVAVLSVFLFLAWTINPIIQINRMQNSIEQLDKKVIGVFKSCFPDVKTIVDPVHQMQVKVSALQENKNTNFLGEHLLCIDVLNEISKSLPPSLDIVFSRLVRTEDQLLVSGSADQFNTIDNMKNKFENIALFRGVDIQSASMDKTDKRVKFNLKIAF</sequence>
<dbReference type="SUPFAM" id="SSF53067">
    <property type="entry name" value="Actin-like ATPase domain"/>
    <property type="match status" value="1"/>
</dbReference>
<organism evidence="2 3">
    <name type="scientific">Desulfobacula toluolica (strain DSM 7467 / Tol2)</name>
    <dbReference type="NCBI Taxonomy" id="651182"/>
    <lineage>
        <taxon>Bacteria</taxon>
        <taxon>Pseudomonadati</taxon>
        <taxon>Thermodesulfobacteriota</taxon>
        <taxon>Desulfobacteria</taxon>
        <taxon>Desulfobacterales</taxon>
        <taxon>Desulfobacteraceae</taxon>
        <taxon>Desulfobacula</taxon>
    </lineage>
</organism>
<dbReference type="Gene3D" id="3.30.420.40">
    <property type="match status" value="2"/>
</dbReference>